<dbReference type="Pfam" id="PF12399">
    <property type="entry name" value="BCA_ABC_TP_C"/>
    <property type="match status" value="1"/>
</dbReference>
<dbReference type="EMBL" id="JAAXLS010000020">
    <property type="protein sequence ID" value="NKQ56131.1"/>
    <property type="molecule type" value="Genomic_DNA"/>
</dbReference>
<dbReference type="Pfam" id="PF02653">
    <property type="entry name" value="BPD_transp_2"/>
    <property type="match status" value="2"/>
</dbReference>
<dbReference type="InterPro" id="IPR027417">
    <property type="entry name" value="P-loop_NTPase"/>
</dbReference>
<dbReference type="SMART" id="SM00382">
    <property type="entry name" value="AAA"/>
    <property type="match status" value="1"/>
</dbReference>
<dbReference type="InterPro" id="IPR043428">
    <property type="entry name" value="LivM-like"/>
</dbReference>
<keyword evidence="4 10" id="KW-0812">Transmembrane</keyword>
<keyword evidence="2" id="KW-0813">Transport</keyword>
<evidence type="ECO:0000256" key="10">
    <source>
        <dbReference type="SAM" id="Phobius"/>
    </source>
</evidence>
<feature type="transmembrane region" description="Helical" evidence="10">
    <location>
        <begin position="334"/>
        <end position="354"/>
    </location>
</feature>
<feature type="transmembrane region" description="Helical" evidence="10">
    <location>
        <begin position="41"/>
        <end position="63"/>
    </location>
</feature>
<feature type="region of interest" description="Disordered" evidence="9">
    <location>
        <begin position="1"/>
        <end position="25"/>
    </location>
</feature>
<keyword evidence="13" id="KW-1185">Reference proteome</keyword>
<feature type="transmembrane region" description="Helical" evidence="10">
    <location>
        <begin position="529"/>
        <end position="556"/>
    </location>
</feature>
<dbReference type="InterPro" id="IPR001851">
    <property type="entry name" value="ABC_transp_permease"/>
</dbReference>
<protein>
    <submittedName>
        <fullName evidence="12">ATP-binding cassette domain-containing protein</fullName>
    </submittedName>
</protein>
<gene>
    <name evidence="12" type="ORF">HFP15_24950</name>
</gene>
<feature type="transmembrane region" description="Helical" evidence="10">
    <location>
        <begin position="295"/>
        <end position="314"/>
    </location>
</feature>
<keyword evidence="3" id="KW-1003">Cell membrane</keyword>
<dbReference type="SUPFAM" id="SSF52540">
    <property type="entry name" value="P-loop containing nucleoside triphosphate hydrolases"/>
    <property type="match status" value="1"/>
</dbReference>
<evidence type="ECO:0000259" key="11">
    <source>
        <dbReference type="PROSITE" id="PS50893"/>
    </source>
</evidence>
<feature type="transmembrane region" description="Helical" evidence="10">
    <location>
        <begin position="576"/>
        <end position="599"/>
    </location>
</feature>
<accession>A0ABX1JCI4</accession>
<dbReference type="InterPro" id="IPR003439">
    <property type="entry name" value="ABC_transporter-like_ATP-bd"/>
</dbReference>
<keyword evidence="6 12" id="KW-0067">ATP-binding</keyword>
<keyword evidence="7 10" id="KW-1133">Transmembrane helix</keyword>
<evidence type="ECO:0000256" key="9">
    <source>
        <dbReference type="SAM" id="MobiDB-lite"/>
    </source>
</evidence>
<dbReference type="CDD" id="cd06581">
    <property type="entry name" value="TM_PBP1_LivM_like"/>
    <property type="match status" value="1"/>
</dbReference>
<dbReference type="Gene3D" id="3.40.50.300">
    <property type="entry name" value="P-loop containing nucleotide triphosphate hydrolases"/>
    <property type="match status" value="1"/>
</dbReference>
<evidence type="ECO:0000256" key="6">
    <source>
        <dbReference type="ARBA" id="ARBA00022840"/>
    </source>
</evidence>
<feature type="transmembrane region" description="Helical" evidence="10">
    <location>
        <begin position="224"/>
        <end position="244"/>
    </location>
</feature>
<keyword evidence="5" id="KW-0547">Nucleotide-binding</keyword>
<evidence type="ECO:0000256" key="8">
    <source>
        <dbReference type="ARBA" id="ARBA00023136"/>
    </source>
</evidence>
<evidence type="ECO:0000256" key="1">
    <source>
        <dbReference type="ARBA" id="ARBA00004651"/>
    </source>
</evidence>
<feature type="transmembrane region" description="Helical" evidence="10">
    <location>
        <begin position="167"/>
        <end position="192"/>
    </location>
</feature>
<evidence type="ECO:0000256" key="2">
    <source>
        <dbReference type="ARBA" id="ARBA00022448"/>
    </source>
</evidence>
<dbReference type="InterPro" id="IPR003593">
    <property type="entry name" value="AAA+_ATPase"/>
</dbReference>
<dbReference type="InterPro" id="IPR032823">
    <property type="entry name" value="BCA_ABC_TP_C"/>
</dbReference>
<dbReference type="RefSeq" id="WP_168519172.1">
    <property type="nucleotide sequence ID" value="NZ_JAAXLS010000020.1"/>
</dbReference>
<evidence type="ECO:0000313" key="13">
    <source>
        <dbReference type="Proteomes" id="UP000715441"/>
    </source>
</evidence>
<dbReference type="PANTHER" id="PTHR45772">
    <property type="entry name" value="CONSERVED COMPONENT OF ABC TRANSPORTER FOR NATURAL AMINO ACIDS-RELATED"/>
    <property type="match status" value="1"/>
</dbReference>
<feature type="transmembrane region" description="Helical" evidence="10">
    <location>
        <begin position="490"/>
        <end position="508"/>
    </location>
</feature>
<feature type="transmembrane region" description="Helical" evidence="10">
    <location>
        <begin position="68"/>
        <end position="85"/>
    </location>
</feature>
<feature type="transmembrane region" description="Helical" evidence="10">
    <location>
        <begin position="411"/>
        <end position="431"/>
    </location>
</feature>
<name>A0ABX1JCI4_9PSEU</name>
<evidence type="ECO:0000256" key="4">
    <source>
        <dbReference type="ARBA" id="ARBA00022692"/>
    </source>
</evidence>
<feature type="transmembrane region" description="Helical" evidence="10">
    <location>
        <begin position="438"/>
        <end position="457"/>
    </location>
</feature>
<dbReference type="PROSITE" id="PS50893">
    <property type="entry name" value="ABC_TRANSPORTER_2"/>
    <property type="match status" value="1"/>
</dbReference>
<feature type="transmembrane region" description="Helical" evidence="10">
    <location>
        <begin position="250"/>
        <end position="283"/>
    </location>
</feature>
<dbReference type="CDD" id="cd03219">
    <property type="entry name" value="ABC_Mj1267_LivG_branched"/>
    <property type="match status" value="1"/>
</dbReference>
<evidence type="ECO:0000313" key="12">
    <source>
        <dbReference type="EMBL" id="NKQ56131.1"/>
    </source>
</evidence>
<dbReference type="InterPro" id="IPR051120">
    <property type="entry name" value="ABC_AA/LPS_Transport"/>
</dbReference>
<evidence type="ECO:0000256" key="7">
    <source>
        <dbReference type="ARBA" id="ARBA00022989"/>
    </source>
</evidence>
<dbReference type="Proteomes" id="UP000715441">
    <property type="component" value="Unassembled WGS sequence"/>
</dbReference>
<keyword evidence="8 10" id="KW-0472">Membrane</keyword>
<sequence>MSIESDLLDKHQASMGPPASSAEHRPAGVIKGATLNDFLKFALLGLGSGGAYALLASGAVVIYRGSGVVNFAQGSFALVGAYTYYELHGRTATWVAVAAAVVLAAVFGLATQELIMWRMRASSPLARIVATLAIVVVISQIAVLRFGDTLRFVDGFLPNGSVQVNSAVIIPAGGLWLFGIAAVLTVGLWAFYRYSKFGLATSAVAENQEALACLGRSPRSVARINWTIGAGLAGLAGVLLVPITGLDQAVVALVIIPALSAALVGGFVSFPLTLLGAAVIGILESETTHWITSPPGLNVAVPFAVILFILLVRGKALPLRSFRADRLPSVGSGRISPTWVMVGLVVTVGSLYLFDNTWSQAVTASATAALIGLSLVVVTGYAGQISLAQYAFAGIGGFIASRLTAAAGVPFPWSIVLGVLATVPVGMIFALPAVRARGVNLAVATLGGAVVIESVVLSNTDWTGGVQGTQLPSRVLFGLDVDYIDDPPRYAALCAVVVCLAALVVANVRRGQSGRRLLAVRDNERAAASLGISVVGAKTYAFGIGAGLAALGGGLAAFQFSSVDFTTYAPLTDVNFLMYAVIGGLAYNLGGITAGFLVLGGLVQVIIGYFVDITHTWDLILGILLLIQLTFTPDGIVRHQIDVITKVRRFLPRRRRTGLAPPLATIPSYRTKPKMLELRDVTVRYGGTTALDSVSLTVRPGEVVGLIGPNGAGKTTLIDAATGFVRPAGGRILFDGKPVDGLSVQQRAKLGLIRSWQSLELFEDMNVEENLLTASESRSMSVYLSDLVRPRRRAHTKAGLAAIAQFSLDDSLTRQPTDLPYAVRRLVGIARSVAMAPSVLLLDEPAAGLDDKSTGELVTLIRQLAADWGMGILLVEHDVSMVMRACDTVVAIDFGRHIVTGPPEDVRSDPRVIEAYLGGHDLVEDVGTVRAER</sequence>
<reference evidence="12 13" key="1">
    <citation type="submission" date="2020-04" db="EMBL/GenBank/DDBJ databases">
        <title>Novel species.</title>
        <authorList>
            <person name="Teo W.F.A."/>
            <person name="Lipun K."/>
            <person name="Srisuk N."/>
            <person name="Duangmal K."/>
        </authorList>
    </citation>
    <scope>NUCLEOTIDE SEQUENCE [LARGE SCALE GENOMIC DNA]</scope>
    <source>
        <strain evidence="12 13">K13G38</strain>
    </source>
</reference>
<comment type="caution">
    <text evidence="12">The sequence shown here is derived from an EMBL/GenBank/DDBJ whole genome shotgun (WGS) entry which is preliminary data.</text>
</comment>
<feature type="transmembrane region" description="Helical" evidence="10">
    <location>
        <begin position="91"/>
        <end position="112"/>
    </location>
</feature>
<evidence type="ECO:0000256" key="5">
    <source>
        <dbReference type="ARBA" id="ARBA00022741"/>
    </source>
</evidence>
<dbReference type="CDD" id="cd06582">
    <property type="entry name" value="TM_PBP1_LivH_like"/>
    <property type="match status" value="1"/>
</dbReference>
<dbReference type="Pfam" id="PF00005">
    <property type="entry name" value="ABC_tran"/>
    <property type="match status" value="1"/>
</dbReference>
<comment type="subcellular location">
    <subcellularLocation>
        <location evidence="1">Cell membrane</location>
        <topology evidence="1">Multi-pass membrane protein</topology>
    </subcellularLocation>
</comment>
<feature type="transmembrane region" description="Helical" evidence="10">
    <location>
        <begin position="361"/>
        <end position="382"/>
    </location>
</feature>
<proteinExistence type="predicted"/>
<dbReference type="GO" id="GO:0005524">
    <property type="term" value="F:ATP binding"/>
    <property type="evidence" value="ECO:0007669"/>
    <property type="project" value="UniProtKB-KW"/>
</dbReference>
<evidence type="ECO:0000256" key="3">
    <source>
        <dbReference type="ARBA" id="ARBA00022475"/>
    </source>
</evidence>
<feature type="domain" description="ABC transporter" evidence="11">
    <location>
        <begin position="676"/>
        <end position="919"/>
    </location>
</feature>
<feature type="transmembrane region" description="Helical" evidence="10">
    <location>
        <begin position="606"/>
        <end position="631"/>
    </location>
</feature>
<organism evidence="12 13">
    <name type="scientific">Amycolatopsis acididurans</name>
    <dbReference type="NCBI Taxonomy" id="2724524"/>
    <lineage>
        <taxon>Bacteria</taxon>
        <taxon>Bacillati</taxon>
        <taxon>Actinomycetota</taxon>
        <taxon>Actinomycetes</taxon>
        <taxon>Pseudonocardiales</taxon>
        <taxon>Pseudonocardiaceae</taxon>
        <taxon>Amycolatopsis</taxon>
    </lineage>
</organism>
<feature type="transmembrane region" description="Helical" evidence="10">
    <location>
        <begin position="124"/>
        <end position="147"/>
    </location>
</feature>